<dbReference type="InterPro" id="IPR003593">
    <property type="entry name" value="AAA+_ATPase"/>
</dbReference>
<dbReference type="SMART" id="SM00382">
    <property type="entry name" value="AAA"/>
    <property type="match status" value="1"/>
</dbReference>
<dbReference type="GO" id="GO:0005524">
    <property type="term" value="F:ATP binding"/>
    <property type="evidence" value="ECO:0007669"/>
    <property type="project" value="InterPro"/>
</dbReference>
<evidence type="ECO:0000313" key="3">
    <source>
        <dbReference type="EMBL" id="CAI6089261.1"/>
    </source>
</evidence>
<dbReference type="Gene3D" id="3.40.50.300">
    <property type="entry name" value="P-loop containing nucleotide triphosphate hydrolases"/>
    <property type="match status" value="1"/>
</dbReference>
<feature type="compositionally biased region" description="Acidic residues" evidence="1">
    <location>
        <begin position="337"/>
        <end position="368"/>
    </location>
</feature>
<accession>A0AA35M2E6</accession>
<organism evidence="3 4">
    <name type="scientific">Clonostachys chloroleuca</name>
    <dbReference type="NCBI Taxonomy" id="1926264"/>
    <lineage>
        <taxon>Eukaryota</taxon>
        <taxon>Fungi</taxon>
        <taxon>Dikarya</taxon>
        <taxon>Ascomycota</taxon>
        <taxon>Pezizomycotina</taxon>
        <taxon>Sordariomycetes</taxon>
        <taxon>Hypocreomycetidae</taxon>
        <taxon>Hypocreales</taxon>
        <taxon>Bionectriaceae</taxon>
        <taxon>Clonostachys</taxon>
    </lineage>
</organism>
<dbReference type="Proteomes" id="UP001160390">
    <property type="component" value="Unassembled WGS sequence"/>
</dbReference>
<dbReference type="GO" id="GO:0016887">
    <property type="term" value="F:ATP hydrolysis activity"/>
    <property type="evidence" value="ECO:0007669"/>
    <property type="project" value="InterPro"/>
</dbReference>
<dbReference type="EMBL" id="CABFNP030000976">
    <property type="protein sequence ID" value="CAI6089261.1"/>
    <property type="molecule type" value="Genomic_DNA"/>
</dbReference>
<dbReference type="InterPro" id="IPR054289">
    <property type="entry name" value="DUF7025"/>
</dbReference>
<dbReference type="InterPro" id="IPR003959">
    <property type="entry name" value="ATPase_AAA_core"/>
</dbReference>
<reference evidence="3" key="1">
    <citation type="submission" date="2023-01" db="EMBL/GenBank/DDBJ databases">
        <authorList>
            <person name="Piombo E."/>
        </authorList>
    </citation>
    <scope>NUCLEOTIDE SEQUENCE</scope>
</reference>
<feature type="compositionally biased region" description="Polar residues" evidence="1">
    <location>
        <begin position="377"/>
        <end position="392"/>
    </location>
</feature>
<keyword evidence="4" id="KW-1185">Reference proteome</keyword>
<dbReference type="PANTHER" id="PTHR46411:SF3">
    <property type="entry name" value="AAA+ ATPASE DOMAIN-CONTAINING PROTEIN"/>
    <property type="match status" value="1"/>
</dbReference>
<feature type="compositionally biased region" description="Basic and acidic residues" evidence="1">
    <location>
        <begin position="12"/>
        <end position="22"/>
    </location>
</feature>
<dbReference type="AlphaFoldDB" id="A0AA35M2E6"/>
<evidence type="ECO:0000256" key="1">
    <source>
        <dbReference type="SAM" id="MobiDB-lite"/>
    </source>
</evidence>
<dbReference type="Pfam" id="PF22942">
    <property type="entry name" value="DUF7025"/>
    <property type="match status" value="1"/>
</dbReference>
<dbReference type="PANTHER" id="PTHR46411">
    <property type="entry name" value="FAMILY ATPASE, PUTATIVE-RELATED"/>
    <property type="match status" value="1"/>
</dbReference>
<feature type="region of interest" description="Disordered" evidence="1">
    <location>
        <begin position="1"/>
        <end position="22"/>
    </location>
</feature>
<protein>
    <recommendedName>
        <fullName evidence="2">AAA+ ATPase domain-containing protein</fullName>
    </recommendedName>
</protein>
<feature type="region of interest" description="Disordered" evidence="1">
    <location>
        <begin position="331"/>
        <end position="392"/>
    </location>
</feature>
<feature type="domain" description="AAA+ ATPase" evidence="2">
    <location>
        <begin position="466"/>
        <end position="589"/>
    </location>
</feature>
<evidence type="ECO:0000313" key="4">
    <source>
        <dbReference type="Proteomes" id="UP001160390"/>
    </source>
</evidence>
<proteinExistence type="predicted"/>
<name>A0AA35M2E6_9HYPO</name>
<comment type="caution">
    <text evidence="3">The sequence shown here is derived from an EMBL/GenBank/DDBJ whole genome shotgun (WGS) entry which is preliminary data.</text>
</comment>
<dbReference type="Pfam" id="PF00004">
    <property type="entry name" value="AAA"/>
    <property type="match status" value="1"/>
</dbReference>
<evidence type="ECO:0000259" key="2">
    <source>
        <dbReference type="SMART" id="SM00382"/>
    </source>
</evidence>
<dbReference type="CDD" id="cd19481">
    <property type="entry name" value="RecA-like_protease"/>
    <property type="match status" value="1"/>
</dbReference>
<dbReference type="SUPFAM" id="SSF52540">
    <property type="entry name" value="P-loop containing nucleoside triphosphate hydrolases"/>
    <property type="match status" value="1"/>
</dbReference>
<sequence length="691" mass="79038">MASLSSTAANPEMHETGDSTTKLNEKAMKVEVKYLVEKYDKQCNVYLESLKVDEQKKKDIEWWEEYVLCLVHHSDGRSNRKPSRSLRINSKPLKGVLNRVIPKYPGVSFQPTDVRVELPPHCLYHYLPELEREVDLVDESSDVQTHLKLLLDLVKKEFKGALTIGKTLLAQDRITYELEIILRYIDRLWTIFKPGDTVYKSIYGHHRAFRLVETKYQDEALTIKAFYIDYNGVKVGKRFQTFEIEPFTGNIPIQQLSIYPLSYHRPAGMMQNLLIARGRRFEAFMGRHYCEYDGVVFQQHRSVLGFHEIMQLDITGRVMVDPHSFQRFSGFTFNVTPDDENDNDDGRDDDDDDSDDYDDHDDNNSDEEIVSRDLSGNIRSNRTPQEPPTLTDNQVLIATSTICGFSFREKQWLHLFVDYLSPVTWDNDAFPRLVLPPRNKELVEALVNTHSQSKDSFDDIIRGKGKGLIFLLHGPPGVGKTLTAECVAEQGHRPLLTLSAGDLGTEVTEIEKSLAKMLELASCWHAVLLIDEADVFLEQRAPNDVYRNSIVSLFLRLLEYYQGILFLTTNRVEAFDPAFLCRIHLALRFKELDQKARKMIWETFQEKIGGGVGHGWDLEKLSKTPINGRQIKNAVKTGESLAAFGDKPLGTSTLEEVLEYQKEFDRDFAPAPVLLCAPPASAMPRYNFAKS</sequence>
<dbReference type="InterPro" id="IPR027417">
    <property type="entry name" value="P-loop_NTPase"/>
</dbReference>
<gene>
    <name evidence="3" type="ORF">CCHLO57077_00019258</name>
</gene>